<dbReference type="InterPro" id="IPR052957">
    <property type="entry name" value="Auxin_embryo_med"/>
</dbReference>
<dbReference type="InterPro" id="IPR024975">
    <property type="entry name" value="NOV_C"/>
</dbReference>
<keyword evidence="4" id="KW-1185">Reference proteome</keyword>
<name>A0ABR6UND8_9PSED</name>
<reference evidence="3 4" key="1">
    <citation type="journal article" date="2020" name="Microorganisms">
        <title>Reliable Identification of Environmental Pseudomonas Isolates Using the rpoD Gene.</title>
        <authorList>
            <consortium name="The Broad Institute Genome Sequencing Platform"/>
            <person name="Girard L."/>
            <person name="Lood C."/>
            <person name="Rokni-Zadeh H."/>
            <person name="van Noort V."/>
            <person name="Lavigne R."/>
            <person name="De Mot R."/>
        </authorList>
    </citation>
    <scope>NUCLEOTIDE SEQUENCE [LARGE SCALE GENOMIC DNA]</scope>
    <source>
        <strain evidence="3 4">SWRI196</strain>
    </source>
</reference>
<evidence type="ECO:0000313" key="3">
    <source>
        <dbReference type="EMBL" id="MBC3346101.1"/>
    </source>
</evidence>
<accession>A0ABR6UND8</accession>
<evidence type="ECO:0000313" key="4">
    <source>
        <dbReference type="Proteomes" id="UP000617171"/>
    </source>
</evidence>
<evidence type="ECO:0000259" key="2">
    <source>
        <dbReference type="Pfam" id="PF13020"/>
    </source>
</evidence>
<evidence type="ECO:0000256" key="1">
    <source>
        <dbReference type="SAM" id="MobiDB-lite"/>
    </source>
</evidence>
<dbReference type="SUPFAM" id="SSF55874">
    <property type="entry name" value="ATPase domain of HSP90 chaperone/DNA topoisomerase II/histidine kinase"/>
    <property type="match status" value="1"/>
</dbReference>
<comment type="caution">
    <text evidence="3">The sequence shown here is derived from an EMBL/GenBank/DDBJ whole genome shotgun (WGS) entry which is preliminary data.</text>
</comment>
<dbReference type="NCBIfam" id="NF047352">
    <property type="entry name" value="P_loop_sacsin"/>
    <property type="match status" value="1"/>
</dbReference>
<dbReference type="Gene3D" id="3.30.565.10">
    <property type="entry name" value="Histidine kinase-like ATPase, C-terminal domain"/>
    <property type="match status" value="1"/>
</dbReference>
<dbReference type="PANTHER" id="PTHR32387">
    <property type="entry name" value="WU:FJ29H11"/>
    <property type="match status" value="1"/>
</dbReference>
<feature type="domain" description="Protein NO VEIN C-terminal" evidence="2">
    <location>
        <begin position="1680"/>
        <end position="1741"/>
    </location>
</feature>
<feature type="region of interest" description="Disordered" evidence="1">
    <location>
        <begin position="1607"/>
        <end position="1631"/>
    </location>
</feature>
<dbReference type="Pfam" id="PF13020">
    <property type="entry name" value="NOV_C"/>
    <property type="match status" value="1"/>
</dbReference>
<dbReference type="EMBL" id="JABWQV010000016">
    <property type="protein sequence ID" value="MBC3346101.1"/>
    <property type="molecule type" value="Genomic_DNA"/>
</dbReference>
<dbReference type="PANTHER" id="PTHR32387:SF0">
    <property type="entry name" value="PROTEIN NO VEIN"/>
    <property type="match status" value="1"/>
</dbReference>
<dbReference type="InterPro" id="IPR036890">
    <property type="entry name" value="HATPase_C_sf"/>
</dbReference>
<dbReference type="Proteomes" id="UP000617171">
    <property type="component" value="Unassembled WGS sequence"/>
</dbReference>
<protein>
    <submittedName>
        <fullName evidence="3">DUF3883 domain-containing protein</fullName>
    </submittedName>
</protein>
<dbReference type="RefSeq" id="WP_186654537.1">
    <property type="nucleotide sequence ID" value="NZ_JABWQV010000016.1"/>
</dbReference>
<organism evidence="3 4">
    <name type="scientific">Pseudomonas tehranensis</name>
    <dbReference type="NCBI Taxonomy" id="2745502"/>
    <lineage>
        <taxon>Bacteria</taxon>
        <taxon>Pseudomonadati</taxon>
        <taxon>Pseudomonadota</taxon>
        <taxon>Gammaproteobacteria</taxon>
        <taxon>Pseudomonadales</taxon>
        <taxon>Pseudomonadaceae</taxon>
        <taxon>Pseudomonas</taxon>
    </lineage>
</organism>
<proteinExistence type="predicted"/>
<gene>
    <name evidence="3" type="ORF">HU811_05575</name>
</gene>
<sequence length="1783" mass="197180">MHERISHYMAARSDPSLYQSVRNMSQFVSDDYGNRFLVELIQNAHDAHDPLRYDGEIVVVLDASEENGCLYVANRGAGFAGNNLKAITNIALSSKPVNAGIGNKGLGFRSVLQVCNWPEIYSVQGEGGSGTFDGYCFRFATTDDLRSLLGDDSGDIVEEMARNLPCWHLPVPTEPGASVARFAEAGFATVVRLPLKSFDALQVVRAQFEALKSLTTPLHLFLERVGRISLDLGEGEPFVLDRSVVKTWTFEPPGCKVDRPISVTQLRLGTDEFVAAHWDINDGLFRQALESSLEKGEVPESWKAWDGTARISVAVPLGAPLDEGRLYCFLPLGVEGKAPFAGYINANFYTKMDRRAVDASIQLNKTFMQTAAWLSCQLIGFLVESEWPQAPSAVVSLLCWEQPYLEQLKLAMGDKGQGILSREFLPVRGQDDTITWASPKETYAWSAPHDACLSPKSICEVGGGRILVDSLTFKQRAALDRLYVQLRFTDFKPPPDVVASWVERVAGKMHEKSVAPEQWAAFYDEISVALAGHASTLFGRNFLLSVSGDLISSEPPSSGTSGRRRRAADVYFAPVLSVDADVDDDVSKQSLPLESLPATLRKGFALLSRDVPWLEDDGGYRPGRTFLIAGKLAREYDTRDVLRTLAGVTRTSGTDSTRAQALEWAFRLWSSGRSLSDKETRSAAFFVPTLDGWIDAEAAMFGDGWAVPNGKKLQALLRSTSSVSEDLTQSLARLLPAHAAWPVRHGDQADWVRFLTAAGVMDCLRPVGGEEVTSKPSGNSAYLPIAISREVTGLTDALRSHWRTQLTKDCARMFISRQYRAELRSWRIPGQWDYESFPIEVRRDYSVQIALAMRALNDEHLWFSAVRADSGAAAERHNLSTPLQAFLTGAEWLPVTRPGGQLRFVKPSEAWYFNTDEERPPRFVDFVQHQVAGAINATTLEWLQSRAELGLFNDERHAERALFALSEAASAGISDIRDVRRFQELFKRLWAIACRKGVPKPSPCVPVLVGREIKVVSDATEGIVQAYFDDERDGLKKQLLFDVGEPVFDFVHGDTAVAWEWVNASAPGKFRRISDEPAEVYVDDIKFDDGMPSRLLSDIVGPWIIEFLVNVAAHKSSAFVQATQNMLGRVRHSARALAVVSGRKVQIAHGDMRVALPPTLRGSLALHRAVGPVLIIQAEHGSLTLEDLAGAAGQLAVALGARELAHGLEAALLRLTAARVQFEEIPSDQIMAAALGVEPEAIRQTRCLASGDLIGILDLAIPLSLCIGAFETATLLQELSTRDQPRDEELRAAFEGLALALETSLVDLEERMIHLVDLSDLKAEFSLPIARLNAAISGLGDRYKPVSNERMHQDAWARHLRQRQPEVADRLRLRASGMFDRREPLNPYVSARDSALTASPDPSWFTTYDELPELVMDAYIDKWIEESFLAEAPQMPLEHTLTECRSINGAKLRDFWGKFLPILSARCRAPGKALDSEFRKVWGNSEASHDAFMARARSRGWLDFRVLDEDQIAYHLSVDGIWPVGHPPSTDLVSWGLSLESFARSEERARTEHAERLNSRVQVKFAGVIMSALSDKYADIAAAVGDAVAKAPALNSVSSKETVLQPMDPTAWSGGHGGGSSRGAPKLPETSMSDEQKLAVGLMGELWAREWLRRRHNLESVDESNWVSCYRDAVLNTSGGLDTLGYDFIVATKSRTYYYEVKASTGNPQRFEMGPTEIFTAQRYRADREHQYRILYLANVDDPIRMTWMLLANPFSAKGEGAFRTVGRGSVVYAFEPTPIDGA</sequence>